<comment type="subunit">
    <text evidence="3">Homotetramer.</text>
</comment>
<sequence>VGTPTQNVANLGNTTIHPDLSPAQGVLIEALVTFILVFVVHGVSDPRRSDNKNAVPLSVGLSITAGHLAAIKFTGASMNPARSFGPAVVMAFWENHWVYWVGPILGGIIAGVIYRFIFKVKKGDGEASSYDF</sequence>
<keyword evidence="8" id="KW-0472">Membrane</keyword>
<name>A0A1B0D901_PHLPP</name>
<dbReference type="VEuPathDB" id="VectorBase:PPAI004113"/>
<dbReference type="GO" id="GO:0005886">
    <property type="term" value="C:plasma membrane"/>
    <property type="evidence" value="ECO:0007669"/>
    <property type="project" value="TreeGrafter"/>
</dbReference>
<dbReference type="Proteomes" id="UP000092462">
    <property type="component" value="Unassembled WGS sequence"/>
</dbReference>
<evidence type="ECO:0000313" key="10">
    <source>
        <dbReference type="EnsemblMetazoa" id="PPAI004113-PA"/>
    </source>
</evidence>
<accession>A0A1B0D901</accession>
<evidence type="ECO:0000256" key="7">
    <source>
        <dbReference type="ARBA" id="ARBA00022989"/>
    </source>
</evidence>
<dbReference type="InterPro" id="IPR034294">
    <property type="entry name" value="Aquaporin_transptr"/>
</dbReference>
<dbReference type="SUPFAM" id="SSF81338">
    <property type="entry name" value="Aquaporin-like"/>
    <property type="match status" value="1"/>
</dbReference>
<keyword evidence="6" id="KW-0677">Repeat</keyword>
<evidence type="ECO:0000256" key="3">
    <source>
        <dbReference type="ARBA" id="ARBA00011881"/>
    </source>
</evidence>
<dbReference type="PANTHER" id="PTHR19139">
    <property type="entry name" value="AQUAPORIN TRANSPORTER"/>
    <property type="match status" value="1"/>
</dbReference>
<dbReference type="PANTHER" id="PTHR19139:SF291">
    <property type="entry name" value="AQUAPORIN"/>
    <property type="match status" value="1"/>
</dbReference>
<dbReference type="EnsemblMetazoa" id="PPAI004113-RA">
    <property type="protein sequence ID" value="PPAI004113-PA"/>
    <property type="gene ID" value="PPAI004113"/>
</dbReference>
<dbReference type="PRINTS" id="PR00783">
    <property type="entry name" value="MINTRINSICP"/>
</dbReference>
<evidence type="ECO:0000256" key="5">
    <source>
        <dbReference type="ARBA" id="ARBA00022692"/>
    </source>
</evidence>
<organism evidence="10 11">
    <name type="scientific">Phlebotomus papatasi</name>
    <name type="common">Sandfly</name>
    <dbReference type="NCBI Taxonomy" id="29031"/>
    <lineage>
        <taxon>Eukaryota</taxon>
        <taxon>Metazoa</taxon>
        <taxon>Ecdysozoa</taxon>
        <taxon>Arthropoda</taxon>
        <taxon>Hexapoda</taxon>
        <taxon>Insecta</taxon>
        <taxon>Pterygota</taxon>
        <taxon>Neoptera</taxon>
        <taxon>Endopterygota</taxon>
        <taxon>Diptera</taxon>
        <taxon>Nematocera</taxon>
        <taxon>Psychodoidea</taxon>
        <taxon>Psychodidae</taxon>
        <taxon>Phlebotomus</taxon>
        <taxon>Phlebotomus</taxon>
    </lineage>
</organism>
<dbReference type="Pfam" id="PF00230">
    <property type="entry name" value="MIP"/>
    <property type="match status" value="1"/>
</dbReference>
<evidence type="ECO:0000256" key="9">
    <source>
        <dbReference type="RuleBase" id="RU000477"/>
    </source>
</evidence>
<proteinExistence type="inferred from homology"/>
<reference evidence="10" key="1">
    <citation type="submission" date="2022-08" db="UniProtKB">
        <authorList>
            <consortium name="EnsemblMetazoa"/>
        </authorList>
    </citation>
    <scope>IDENTIFICATION</scope>
    <source>
        <strain evidence="10">Israel</strain>
    </source>
</reference>
<comment type="subcellular location">
    <subcellularLocation>
        <location evidence="1">Membrane</location>
        <topology evidence="1">Multi-pass membrane protein</topology>
    </subcellularLocation>
</comment>
<dbReference type="EMBL" id="AJVK01027984">
    <property type="status" value="NOT_ANNOTATED_CDS"/>
    <property type="molecule type" value="Genomic_DNA"/>
</dbReference>
<evidence type="ECO:0000256" key="8">
    <source>
        <dbReference type="ARBA" id="ARBA00023136"/>
    </source>
</evidence>
<keyword evidence="11" id="KW-1185">Reference proteome</keyword>
<keyword evidence="5 9" id="KW-0812">Transmembrane</keyword>
<dbReference type="InterPro" id="IPR023271">
    <property type="entry name" value="Aquaporin-like"/>
</dbReference>
<evidence type="ECO:0000256" key="6">
    <source>
        <dbReference type="ARBA" id="ARBA00022737"/>
    </source>
</evidence>
<dbReference type="AlphaFoldDB" id="A0A1B0D901"/>
<evidence type="ECO:0000256" key="2">
    <source>
        <dbReference type="ARBA" id="ARBA00006175"/>
    </source>
</evidence>
<dbReference type="GO" id="GO:0015267">
    <property type="term" value="F:channel activity"/>
    <property type="evidence" value="ECO:0007669"/>
    <property type="project" value="InterPro"/>
</dbReference>
<evidence type="ECO:0000256" key="1">
    <source>
        <dbReference type="ARBA" id="ARBA00004141"/>
    </source>
</evidence>
<comment type="similarity">
    <text evidence="2 9">Belongs to the MIP/aquaporin (TC 1.A.8) family.</text>
</comment>
<evidence type="ECO:0000313" key="11">
    <source>
        <dbReference type="Proteomes" id="UP000092462"/>
    </source>
</evidence>
<keyword evidence="4 9" id="KW-0813">Transport</keyword>
<dbReference type="InterPro" id="IPR000425">
    <property type="entry name" value="MIP"/>
</dbReference>
<dbReference type="VEuPathDB" id="VectorBase:PPAPM1_008487"/>
<protein>
    <submittedName>
        <fullName evidence="10">Uncharacterized protein</fullName>
    </submittedName>
</protein>
<dbReference type="Gene3D" id="1.20.1080.10">
    <property type="entry name" value="Glycerol uptake facilitator protein"/>
    <property type="match status" value="1"/>
</dbReference>
<evidence type="ECO:0000256" key="4">
    <source>
        <dbReference type="ARBA" id="ARBA00022448"/>
    </source>
</evidence>
<keyword evidence="7" id="KW-1133">Transmembrane helix</keyword>